<dbReference type="InterPro" id="IPR002129">
    <property type="entry name" value="PyrdxlP-dep_de-COase"/>
</dbReference>
<comment type="similarity">
    <text evidence="5">Belongs to the group II decarboxylase family. Sphingosine-1-phosphate lyase subfamily.</text>
</comment>
<dbReference type="STRING" id="666510.ASAC_0977"/>
<dbReference type="InterPro" id="IPR015421">
    <property type="entry name" value="PyrdxlP-dep_Trfase_major"/>
</dbReference>
<dbReference type="NCBIfam" id="TIGR03812">
    <property type="entry name" value="tyr_de_CO2_Arch"/>
    <property type="match status" value="1"/>
</dbReference>
<evidence type="ECO:0000256" key="4">
    <source>
        <dbReference type="ARBA" id="ARBA00023239"/>
    </source>
</evidence>
<keyword evidence="9" id="KW-1185">Reference proteome</keyword>
<dbReference type="GO" id="GO:0030170">
    <property type="term" value="F:pyridoxal phosphate binding"/>
    <property type="evidence" value="ECO:0007669"/>
    <property type="project" value="InterPro"/>
</dbReference>
<evidence type="ECO:0000256" key="1">
    <source>
        <dbReference type="ARBA" id="ARBA00001933"/>
    </source>
</evidence>
<evidence type="ECO:0000256" key="3">
    <source>
        <dbReference type="ARBA" id="ARBA00022898"/>
    </source>
</evidence>
<comment type="cofactor">
    <cofactor evidence="1 6 7">
        <name>pyridoxal 5'-phosphate</name>
        <dbReference type="ChEBI" id="CHEBI:597326"/>
    </cofactor>
</comment>
<dbReference type="InterPro" id="IPR015424">
    <property type="entry name" value="PyrdxlP-dep_Trfase"/>
</dbReference>
<dbReference type="Proteomes" id="UP000000346">
    <property type="component" value="Chromosome"/>
</dbReference>
<keyword evidence="4 7" id="KW-0456">Lyase</keyword>
<dbReference type="PANTHER" id="PTHR42735:SF6">
    <property type="entry name" value="SPHINGOSINE-1-PHOSPHATE LYASE 1"/>
    <property type="match status" value="1"/>
</dbReference>
<organism evidence="8 9">
    <name type="scientific">Acidilobus saccharovorans (strain DSM 16705 / JCM 18335 / VKM B-2471 / 345-15)</name>
    <dbReference type="NCBI Taxonomy" id="666510"/>
    <lineage>
        <taxon>Archaea</taxon>
        <taxon>Thermoproteota</taxon>
        <taxon>Thermoprotei</taxon>
        <taxon>Acidilobales</taxon>
        <taxon>Acidilobaceae</taxon>
        <taxon>Acidilobus</taxon>
    </lineage>
</organism>
<dbReference type="InterPro" id="IPR020931">
    <property type="entry name" value="MfnA"/>
</dbReference>
<evidence type="ECO:0000313" key="9">
    <source>
        <dbReference type="Proteomes" id="UP000000346"/>
    </source>
</evidence>
<dbReference type="SUPFAM" id="SSF53383">
    <property type="entry name" value="PLP-dependent transferases"/>
    <property type="match status" value="1"/>
</dbReference>
<dbReference type="PANTHER" id="PTHR42735">
    <property type="match status" value="1"/>
</dbReference>
<dbReference type="AlphaFoldDB" id="D9Q244"/>
<dbReference type="InterPro" id="IPR015422">
    <property type="entry name" value="PyrdxlP-dep_Trfase_small"/>
</dbReference>
<dbReference type="GO" id="GO:0019752">
    <property type="term" value="P:carboxylic acid metabolic process"/>
    <property type="evidence" value="ECO:0007669"/>
    <property type="project" value="InterPro"/>
</dbReference>
<dbReference type="InParanoid" id="D9Q244"/>
<accession>D9Q244</accession>
<dbReference type="Pfam" id="PF00282">
    <property type="entry name" value="Pyridoxal_deC"/>
    <property type="match status" value="1"/>
</dbReference>
<dbReference type="GO" id="GO:0004068">
    <property type="term" value="F:aspartate 1-decarboxylase activity"/>
    <property type="evidence" value="ECO:0007669"/>
    <property type="project" value="TreeGrafter"/>
</dbReference>
<proteinExistence type="inferred from homology"/>
<dbReference type="GeneID" id="9499219"/>
<evidence type="ECO:0000256" key="5">
    <source>
        <dbReference type="ARBA" id="ARBA00038302"/>
    </source>
</evidence>
<keyword evidence="3 6" id="KW-0663">Pyridoxal phosphate</keyword>
<dbReference type="EMBL" id="CP001742">
    <property type="protein sequence ID" value="ADL19382.1"/>
    <property type="molecule type" value="Genomic_DNA"/>
</dbReference>
<dbReference type="GO" id="GO:0015937">
    <property type="term" value="P:coenzyme A biosynthetic process"/>
    <property type="evidence" value="ECO:0007669"/>
    <property type="project" value="TreeGrafter"/>
</dbReference>
<gene>
    <name evidence="8" type="ordered locus">ASAC_0977</name>
</gene>
<evidence type="ECO:0000256" key="7">
    <source>
        <dbReference type="RuleBase" id="RU000382"/>
    </source>
</evidence>
<evidence type="ECO:0000313" key="8">
    <source>
        <dbReference type="EMBL" id="ADL19382.1"/>
    </source>
</evidence>
<dbReference type="HOGENOM" id="CLU_028929_2_1_2"/>
<dbReference type="Gene3D" id="3.90.1150.10">
    <property type="entry name" value="Aspartate Aminotransferase, domain 1"/>
    <property type="match status" value="1"/>
</dbReference>
<dbReference type="Gene3D" id="3.40.640.10">
    <property type="entry name" value="Type I PLP-dependent aspartate aminotransferase-like (Major domain)"/>
    <property type="match status" value="1"/>
</dbReference>
<dbReference type="eggNOG" id="arCOG00027">
    <property type="taxonomic scope" value="Archaea"/>
</dbReference>
<dbReference type="RefSeq" id="WP_013266894.1">
    <property type="nucleotide sequence ID" value="NC_014374.1"/>
</dbReference>
<evidence type="ECO:0000256" key="6">
    <source>
        <dbReference type="PIRSR" id="PIRSR602129-50"/>
    </source>
</evidence>
<dbReference type="OrthoDB" id="56891at2157"/>
<dbReference type="KEGG" id="asc:ASAC_0977"/>
<dbReference type="InterPro" id="IPR050477">
    <property type="entry name" value="GrpII_AminoAcid_Decarb"/>
</dbReference>
<feature type="modified residue" description="N6-(pyridoxal phosphate)lysine" evidence="6">
    <location>
        <position position="218"/>
    </location>
</feature>
<sequence>MKLEDIMSRLAEVARSVPIHYRDGILGSMTTPPHPLAKAAFDMFQGLNVNDEELYRPLRELEEEAIKELGSYLGGSRCTGYITSGGSESNLAALYLAREHGFNNVYYTAAAHHSITKAAYLLRMRPVEVKMKEYRMDPASLRSLCKANGPGVVVVTVGTTSVGTIDPVEEVSDVAAECDSIVHVDAALGGLVAPFVYPNRKLGFQNGPVMSATLDPHKLGLAPLPAGGLIVRDEHWFKPLDFKAEYYPAGHQVGLFGTRSGGPVAATWAIVKYMGRDGYAAQAHELMERTRYLLNEVKGLGLETPVDPEVPVVCIEHAGDDYLMRSLAKEGVYVYKCGLVPGIRVVVMPHVTKALLDKFVSLLREVLSQQR</sequence>
<name>D9Q244_ACIS3</name>
<protein>
    <submittedName>
        <fullName evidence="8">L-tyrosine decarboxylase</fullName>
    </submittedName>
</protein>
<evidence type="ECO:0000256" key="2">
    <source>
        <dbReference type="ARBA" id="ARBA00022793"/>
    </source>
</evidence>
<keyword evidence="2" id="KW-0210">Decarboxylase</keyword>
<reference evidence="8 9" key="1">
    <citation type="journal article" date="2010" name="Appl. Environ. Microbiol.">
        <title>The genome sequence of the crenarchaeon Acidilobus saccharovorans supports a new order, Acidilobales, and suggests an important ecological role in terrestrial acidic hot springs.</title>
        <authorList>
            <person name="Mardanov A.V."/>
            <person name="Svetlitchnyi V.A."/>
            <person name="Beletsky A.V."/>
            <person name="Prokofeva M.I."/>
            <person name="Bonch-Osmolovskaya E.A."/>
            <person name="Ravin N.V."/>
            <person name="Skryabin K.G."/>
        </authorList>
    </citation>
    <scope>NUCLEOTIDE SEQUENCE [LARGE SCALE GENOMIC DNA]</scope>
    <source>
        <strain evidence="9">DSM 16705 / JCM 18335 / VKM B-2471 / 345-15</strain>
    </source>
</reference>